<evidence type="ECO:0000256" key="2">
    <source>
        <dbReference type="ARBA" id="ARBA00022964"/>
    </source>
</evidence>
<evidence type="ECO:0000256" key="5">
    <source>
        <dbReference type="PIRSR" id="PIRSR604574-1"/>
    </source>
</evidence>
<name>A0A2A7URG8_COMTR</name>
<feature type="binding site" evidence="5">
    <location>
        <begin position="123"/>
        <end position="125"/>
    </location>
    <ligand>
        <name>2-oxoglutarate</name>
        <dbReference type="ChEBI" id="CHEBI:16810"/>
    </ligand>
</feature>
<protein>
    <submittedName>
        <fullName evidence="8">DNA oxidative demethylase AlkB</fullName>
    </submittedName>
</protein>
<feature type="binding site" evidence="6">
    <location>
        <position position="134"/>
    </location>
    <ligand>
        <name>Fe cation</name>
        <dbReference type="ChEBI" id="CHEBI:24875"/>
        <note>catalytic</note>
    </ligand>
</feature>
<evidence type="ECO:0000256" key="4">
    <source>
        <dbReference type="ARBA" id="ARBA00023004"/>
    </source>
</evidence>
<dbReference type="Pfam" id="PF13532">
    <property type="entry name" value="2OG-FeII_Oxy_2"/>
    <property type="match status" value="1"/>
</dbReference>
<dbReference type="EMBL" id="PDEA01000001">
    <property type="protein sequence ID" value="PEH87751.1"/>
    <property type="molecule type" value="Genomic_DNA"/>
</dbReference>
<dbReference type="Gene3D" id="2.60.120.590">
    <property type="entry name" value="Alpha-ketoglutarate-dependent dioxygenase AlkB-like"/>
    <property type="match status" value="1"/>
</dbReference>
<keyword evidence="9" id="KW-1185">Reference proteome</keyword>
<evidence type="ECO:0000256" key="1">
    <source>
        <dbReference type="ARBA" id="ARBA00022723"/>
    </source>
</evidence>
<dbReference type="InterPro" id="IPR004574">
    <property type="entry name" value="Alkb"/>
</dbReference>
<dbReference type="GeneID" id="80799596"/>
<evidence type="ECO:0000313" key="9">
    <source>
        <dbReference type="Proteomes" id="UP000220246"/>
    </source>
</evidence>
<evidence type="ECO:0000259" key="7">
    <source>
        <dbReference type="PROSITE" id="PS51471"/>
    </source>
</evidence>
<sequence length="222" mass="24375">MTASLFDDPPQPVERMAIDDGAWLLRGWALEQQTQWIAAVQQVLALQPLRASCTPSGKPMSVRMSNCGAYGWVTDAAGYRYSATNPDTGVAWPAMPDFLRDQAVAAAAAAGYPGYAPDVCLVNQYLPGARMGLHRDADEQDWAAPIVSVSLGLPCRFQWGGLERSSPVRRFTLLHGDVLVWGGATRMAYHGVLPLQDGAHPLLGPRRWNLTFRMARSHYRPQ</sequence>
<keyword evidence="8" id="KW-0489">Methyltransferase</keyword>
<feature type="binding site" evidence="5">
    <location>
        <position position="164"/>
    </location>
    <ligand>
        <name>substrate</name>
    </ligand>
</feature>
<dbReference type="AlphaFoldDB" id="A0A2A7URG8"/>
<feature type="binding site" evidence="5">
    <location>
        <position position="72"/>
    </location>
    <ligand>
        <name>substrate</name>
    </ligand>
</feature>
<keyword evidence="1 6" id="KW-0479">Metal-binding</keyword>
<dbReference type="RefSeq" id="WP_066538625.1">
    <property type="nucleotide sequence ID" value="NZ_JAOCAL010000010.1"/>
</dbReference>
<feature type="binding site" evidence="5">
    <location>
        <begin position="79"/>
        <end position="81"/>
    </location>
    <ligand>
        <name>substrate</name>
    </ligand>
</feature>
<feature type="binding site" evidence="6">
    <location>
        <position position="190"/>
    </location>
    <ligand>
        <name>Fe cation</name>
        <dbReference type="ChEBI" id="CHEBI:24875"/>
        <note>catalytic</note>
    </ligand>
</feature>
<dbReference type="PANTHER" id="PTHR16557">
    <property type="entry name" value="ALKYLATED DNA REPAIR PROTEIN ALKB-RELATED"/>
    <property type="match status" value="1"/>
</dbReference>
<dbReference type="GO" id="GO:0032259">
    <property type="term" value="P:methylation"/>
    <property type="evidence" value="ECO:0007669"/>
    <property type="project" value="UniProtKB-KW"/>
</dbReference>
<proteinExistence type="predicted"/>
<dbReference type="STRING" id="1219032.GCA_001515545_02541"/>
<evidence type="ECO:0000256" key="3">
    <source>
        <dbReference type="ARBA" id="ARBA00023002"/>
    </source>
</evidence>
<feature type="binding site" evidence="6">
    <location>
        <position position="136"/>
    </location>
    <ligand>
        <name>Fe cation</name>
        <dbReference type="ChEBI" id="CHEBI:24875"/>
        <note>catalytic</note>
    </ligand>
</feature>
<keyword evidence="3" id="KW-0560">Oxidoreductase</keyword>
<dbReference type="GO" id="GO:0035513">
    <property type="term" value="P:oxidative RNA demethylation"/>
    <property type="evidence" value="ECO:0007669"/>
    <property type="project" value="TreeGrafter"/>
</dbReference>
<dbReference type="GO" id="GO:0035515">
    <property type="term" value="F:oxidative RNA demethylase activity"/>
    <property type="evidence" value="ECO:0007669"/>
    <property type="project" value="TreeGrafter"/>
</dbReference>
<comment type="caution">
    <text evidence="8">The sequence shown here is derived from an EMBL/GenBank/DDBJ whole genome shotgun (WGS) entry which is preliminary data.</text>
</comment>
<keyword evidence="2" id="KW-0223">Dioxygenase</keyword>
<evidence type="ECO:0000256" key="6">
    <source>
        <dbReference type="PIRSR" id="PIRSR604574-2"/>
    </source>
</evidence>
<keyword evidence="4 6" id="KW-0408">Iron</keyword>
<dbReference type="InterPro" id="IPR037151">
    <property type="entry name" value="AlkB-like_sf"/>
</dbReference>
<feature type="domain" description="Fe2OG dioxygenase" evidence="7">
    <location>
        <begin position="116"/>
        <end position="216"/>
    </location>
</feature>
<dbReference type="InterPro" id="IPR027450">
    <property type="entry name" value="AlkB-like"/>
</dbReference>
<dbReference type="SUPFAM" id="SSF51197">
    <property type="entry name" value="Clavaminate synthase-like"/>
    <property type="match status" value="1"/>
</dbReference>
<dbReference type="GO" id="GO:0035516">
    <property type="term" value="F:broad specificity oxidative DNA demethylase activity"/>
    <property type="evidence" value="ECO:0007669"/>
    <property type="project" value="TreeGrafter"/>
</dbReference>
<feature type="binding site" evidence="5">
    <location>
        <position position="138"/>
    </location>
    <ligand>
        <name>substrate</name>
    </ligand>
</feature>
<dbReference type="InterPro" id="IPR005123">
    <property type="entry name" value="Oxoglu/Fe-dep_dioxygenase_dom"/>
</dbReference>
<dbReference type="GO" id="GO:0008168">
    <property type="term" value="F:methyltransferase activity"/>
    <property type="evidence" value="ECO:0007669"/>
    <property type="project" value="UniProtKB-KW"/>
</dbReference>
<dbReference type="Proteomes" id="UP000220246">
    <property type="component" value="Unassembled WGS sequence"/>
</dbReference>
<dbReference type="NCBIfam" id="NF011930">
    <property type="entry name" value="PRK15401.1"/>
    <property type="match status" value="1"/>
</dbReference>
<dbReference type="GO" id="GO:0008198">
    <property type="term" value="F:ferrous iron binding"/>
    <property type="evidence" value="ECO:0007669"/>
    <property type="project" value="TreeGrafter"/>
</dbReference>
<gene>
    <name evidence="8" type="ORF">CRM82_03230</name>
</gene>
<comment type="cofactor">
    <cofactor evidence="6">
        <name>Fe(2+)</name>
        <dbReference type="ChEBI" id="CHEBI:29033"/>
    </cofactor>
    <text evidence="6">Binds 1 Fe(2+) ion per subunit.</text>
</comment>
<dbReference type="PANTHER" id="PTHR16557:SF2">
    <property type="entry name" value="NUCLEIC ACID DIOXYGENASE ALKBH1"/>
    <property type="match status" value="1"/>
</dbReference>
<evidence type="ECO:0000313" key="8">
    <source>
        <dbReference type="EMBL" id="PEH87751.1"/>
    </source>
</evidence>
<keyword evidence="8" id="KW-0808">Transferase</keyword>
<organism evidence="8 9">
    <name type="scientific">Comamonas terrigena</name>
    <dbReference type="NCBI Taxonomy" id="32013"/>
    <lineage>
        <taxon>Bacteria</taxon>
        <taxon>Pseudomonadati</taxon>
        <taxon>Pseudomonadota</taxon>
        <taxon>Betaproteobacteria</taxon>
        <taxon>Burkholderiales</taxon>
        <taxon>Comamonadaceae</taxon>
        <taxon>Comamonas</taxon>
    </lineage>
</organism>
<reference evidence="9" key="1">
    <citation type="submission" date="2017-09" db="EMBL/GenBank/DDBJ databases">
        <title>FDA dAtabase for Regulatory Grade micrObial Sequences (FDA-ARGOS): Supporting development and validation of Infectious Disease Dx tests.</title>
        <authorList>
            <person name="Minogue T."/>
            <person name="Wolcott M."/>
            <person name="Wasieloski L."/>
            <person name="Aguilar W."/>
            <person name="Moore D."/>
            <person name="Tallon L."/>
            <person name="Sadzewicz L."/>
            <person name="Ott S."/>
            <person name="Zhao X."/>
            <person name="Nagaraj S."/>
            <person name="Vavikolanu K."/>
            <person name="Aluvathingal J."/>
            <person name="Nadendla S."/>
            <person name="Sichtig H."/>
        </authorList>
    </citation>
    <scope>NUCLEOTIDE SEQUENCE [LARGE SCALE GENOMIC DNA]</scope>
    <source>
        <strain evidence="9">FDAARGOS_394</strain>
    </source>
</reference>
<dbReference type="GO" id="GO:0005737">
    <property type="term" value="C:cytoplasm"/>
    <property type="evidence" value="ECO:0007669"/>
    <property type="project" value="TreeGrafter"/>
</dbReference>
<dbReference type="PROSITE" id="PS51471">
    <property type="entry name" value="FE2OG_OXY"/>
    <property type="match status" value="1"/>
</dbReference>
<feature type="binding site" evidence="5">
    <location>
        <begin position="207"/>
        <end position="213"/>
    </location>
    <ligand>
        <name>2-oxoglutarate</name>
        <dbReference type="ChEBI" id="CHEBI:16810"/>
    </ligand>
</feature>
<accession>A0A2A7URG8</accession>
<dbReference type="OrthoDB" id="9796932at2"/>